<dbReference type="InterPro" id="IPR011701">
    <property type="entry name" value="MFS"/>
</dbReference>
<feature type="transmembrane region" description="Helical" evidence="7">
    <location>
        <begin position="75"/>
        <end position="94"/>
    </location>
</feature>
<dbReference type="PRINTS" id="PR01036">
    <property type="entry name" value="TCRTETB"/>
</dbReference>
<dbReference type="PANTHER" id="PTHR42718">
    <property type="entry name" value="MAJOR FACILITATOR SUPERFAMILY MULTIDRUG TRANSPORTER MFSC"/>
    <property type="match status" value="1"/>
</dbReference>
<sequence length="502" mass="53202">MFNFKQWLILGVVSSALLLIVMDSTILYTALPSLTHDLGASASEKLWILNGYSLIMAGLLPAMGTLGDRYGHKKIFALGLLAFTATSLLAAFAPNPTVLIVARVLLAIGASMMMPATLSIIRVTFTDSRELGFAIGIWAAIASGGAGVGPIVGGFLVQHYWWGAAFLINIPIAILAFILTLLYVPSHEGNKDRKWDITGSIQIMISMVAIVFAIKEFAKRDGSSAIASVSAIIGIVVLLIFICRMLRSSKPLLDLSLFKISPFTVGCITAAVGFFGQLGIQYIVTQRLQLVEQLTPLQAGLITFSIPAAAFVAGPLVGKMMHRYNVIRIKSVSLLIGAAGTIIYLLQFDAGILGQIIGLALLGGGLGAGMTAASHSIMSSAPPEKAGMAASIENVAYEVGGATGIAIVGSLSGLMYTLRMSIPKGIQVPANVKDSLDETLLFAENLPTDASELLRAAGRAAFDESLSFVLIGLIALLILTALAMEWIGVRSRNSMLERRYRD</sequence>
<evidence type="ECO:0000256" key="2">
    <source>
        <dbReference type="ARBA" id="ARBA00022448"/>
    </source>
</evidence>
<evidence type="ECO:0000256" key="5">
    <source>
        <dbReference type="ARBA" id="ARBA00022989"/>
    </source>
</evidence>
<dbReference type="SUPFAM" id="SSF103473">
    <property type="entry name" value="MFS general substrate transporter"/>
    <property type="match status" value="1"/>
</dbReference>
<evidence type="ECO:0000256" key="4">
    <source>
        <dbReference type="ARBA" id="ARBA00022692"/>
    </source>
</evidence>
<dbReference type="PANTHER" id="PTHR42718:SF47">
    <property type="entry name" value="METHYL VIOLOGEN RESISTANCE PROTEIN SMVA"/>
    <property type="match status" value="1"/>
</dbReference>
<dbReference type="Gene3D" id="1.20.1720.10">
    <property type="entry name" value="Multidrug resistance protein D"/>
    <property type="match status" value="1"/>
</dbReference>
<proteinExistence type="predicted"/>
<comment type="caution">
    <text evidence="9">The sequence shown here is derived from an EMBL/GenBank/DDBJ whole genome shotgun (WGS) entry which is preliminary data.</text>
</comment>
<feature type="transmembrane region" description="Helical" evidence="7">
    <location>
        <begin position="395"/>
        <end position="416"/>
    </location>
</feature>
<dbReference type="RefSeq" id="WP_175383011.1">
    <property type="nucleotide sequence ID" value="NZ_CBCRYD010000020.1"/>
</dbReference>
<dbReference type="InterPro" id="IPR020846">
    <property type="entry name" value="MFS_dom"/>
</dbReference>
<keyword evidence="4 7" id="KW-0812">Transmembrane</keyword>
<evidence type="ECO:0000256" key="1">
    <source>
        <dbReference type="ARBA" id="ARBA00004651"/>
    </source>
</evidence>
<dbReference type="GeneID" id="97133636"/>
<dbReference type="Pfam" id="PF07690">
    <property type="entry name" value="MFS_1"/>
    <property type="match status" value="1"/>
</dbReference>
<dbReference type="CDD" id="cd17321">
    <property type="entry name" value="MFS_MMR_MDR_like"/>
    <property type="match status" value="1"/>
</dbReference>
<keyword evidence="2" id="KW-0813">Transport</keyword>
<keyword evidence="10" id="KW-1185">Reference proteome</keyword>
<evidence type="ECO:0000256" key="7">
    <source>
        <dbReference type="SAM" id="Phobius"/>
    </source>
</evidence>
<evidence type="ECO:0000313" key="9">
    <source>
        <dbReference type="EMBL" id="NUU56968.1"/>
    </source>
</evidence>
<accession>A0ABX2MSF6</accession>
<dbReference type="PROSITE" id="PS50850">
    <property type="entry name" value="MFS"/>
    <property type="match status" value="1"/>
</dbReference>
<protein>
    <submittedName>
        <fullName evidence="9">MFS transporter</fullName>
    </submittedName>
</protein>
<evidence type="ECO:0000259" key="8">
    <source>
        <dbReference type="PROSITE" id="PS50850"/>
    </source>
</evidence>
<feature type="transmembrane region" description="Helical" evidence="7">
    <location>
        <begin position="46"/>
        <end position="63"/>
    </location>
</feature>
<keyword evidence="6 7" id="KW-0472">Membrane</keyword>
<evidence type="ECO:0000313" key="10">
    <source>
        <dbReference type="Proteomes" id="UP000577724"/>
    </source>
</evidence>
<feature type="transmembrane region" description="Helical" evidence="7">
    <location>
        <begin position="263"/>
        <end position="284"/>
    </location>
</feature>
<reference evidence="9 10" key="1">
    <citation type="submission" date="2020-05" db="EMBL/GenBank/DDBJ databases">
        <title>Genome Sequencing of Type Strains.</title>
        <authorList>
            <person name="Lemaire J.F."/>
            <person name="Inderbitzin P."/>
            <person name="Gregorio O.A."/>
            <person name="Collins S.B."/>
            <person name="Wespe N."/>
            <person name="Knight-Connoni V."/>
        </authorList>
    </citation>
    <scope>NUCLEOTIDE SEQUENCE [LARGE SCALE GENOMIC DNA]</scope>
    <source>
        <strain evidence="9 10">DSM 19942</strain>
    </source>
</reference>
<keyword evidence="5 7" id="KW-1133">Transmembrane helix</keyword>
<name>A0ABX2MSF6_9BACL</name>
<keyword evidence="3" id="KW-1003">Cell membrane</keyword>
<feature type="transmembrane region" description="Helical" evidence="7">
    <location>
        <begin position="468"/>
        <end position="489"/>
    </location>
</feature>
<feature type="transmembrane region" description="Helical" evidence="7">
    <location>
        <begin position="7"/>
        <end position="31"/>
    </location>
</feature>
<feature type="transmembrane region" description="Helical" evidence="7">
    <location>
        <begin position="296"/>
        <end position="317"/>
    </location>
</feature>
<feature type="transmembrane region" description="Helical" evidence="7">
    <location>
        <begin position="100"/>
        <end position="121"/>
    </location>
</feature>
<dbReference type="EMBL" id="JABMCC010000117">
    <property type="protein sequence ID" value="NUU56968.1"/>
    <property type="molecule type" value="Genomic_DNA"/>
</dbReference>
<feature type="transmembrane region" description="Helical" evidence="7">
    <location>
        <begin position="161"/>
        <end position="183"/>
    </location>
</feature>
<dbReference type="InterPro" id="IPR036259">
    <property type="entry name" value="MFS_trans_sf"/>
</dbReference>
<feature type="transmembrane region" description="Helical" evidence="7">
    <location>
        <begin position="133"/>
        <end position="155"/>
    </location>
</feature>
<organism evidence="9 10">
    <name type="scientific">Paenibacillus taichungensis</name>
    <dbReference type="NCBI Taxonomy" id="484184"/>
    <lineage>
        <taxon>Bacteria</taxon>
        <taxon>Bacillati</taxon>
        <taxon>Bacillota</taxon>
        <taxon>Bacilli</taxon>
        <taxon>Bacillales</taxon>
        <taxon>Paenibacillaceae</taxon>
        <taxon>Paenibacillus</taxon>
    </lineage>
</organism>
<comment type="subcellular location">
    <subcellularLocation>
        <location evidence="1">Cell membrane</location>
        <topology evidence="1">Multi-pass membrane protein</topology>
    </subcellularLocation>
</comment>
<evidence type="ECO:0000256" key="6">
    <source>
        <dbReference type="ARBA" id="ARBA00023136"/>
    </source>
</evidence>
<feature type="transmembrane region" description="Helical" evidence="7">
    <location>
        <begin position="226"/>
        <end position="243"/>
    </location>
</feature>
<feature type="transmembrane region" description="Helical" evidence="7">
    <location>
        <begin position="195"/>
        <end position="214"/>
    </location>
</feature>
<feature type="transmembrane region" description="Helical" evidence="7">
    <location>
        <begin position="352"/>
        <end position="374"/>
    </location>
</feature>
<feature type="transmembrane region" description="Helical" evidence="7">
    <location>
        <begin position="329"/>
        <end position="346"/>
    </location>
</feature>
<evidence type="ECO:0000256" key="3">
    <source>
        <dbReference type="ARBA" id="ARBA00022475"/>
    </source>
</evidence>
<feature type="domain" description="Major facilitator superfamily (MFS) profile" evidence="8">
    <location>
        <begin position="9"/>
        <end position="490"/>
    </location>
</feature>
<dbReference type="Proteomes" id="UP000577724">
    <property type="component" value="Unassembled WGS sequence"/>
</dbReference>
<gene>
    <name evidence="9" type="ORF">HP548_23080</name>
</gene>
<dbReference type="Gene3D" id="1.20.1250.20">
    <property type="entry name" value="MFS general substrate transporter like domains"/>
    <property type="match status" value="1"/>
</dbReference>